<name>A0A381SG17_9ZZZZ</name>
<dbReference type="InterPro" id="IPR050498">
    <property type="entry name" value="Ycf3"/>
</dbReference>
<protein>
    <submittedName>
        <fullName evidence="3">Uncharacterized protein</fullName>
    </submittedName>
</protein>
<dbReference type="EMBL" id="UINC01003066">
    <property type="protein sequence ID" value="SVA03032.1"/>
    <property type="molecule type" value="Genomic_DNA"/>
</dbReference>
<dbReference type="GO" id="GO:0030246">
    <property type="term" value="F:carbohydrate binding"/>
    <property type="evidence" value="ECO:0007669"/>
    <property type="project" value="InterPro"/>
</dbReference>
<keyword evidence="1" id="KW-0677">Repeat</keyword>
<reference evidence="3" key="1">
    <citation type="submission" date="2018-05" db="EMBL/GenBank/DDBJ databases">
        <authorList>
            <person name="Lanie J.A."/>
            <person name="Ng W.-L."/>
            <person name="Kazmierczak K.M."/>
            <person name="Andrzejewski T.M."/>
            <person name="Davidsen T.M."/>
            <person name="Wayne K.J."/>
            <person name="Tettelin H."/>
            <person name="Glass J.I."/>
            <person name="Rusch D."/>
            <person name="Podicherti R."/>
            <person name="Tsui H.-C.T."/>
            <person name="Winkler M.E."/>
        </authorList>
    </citation>
    <scope>NUCLEOTIDE SEQUENCE</scope>
</reference>
<organism evidence="3">
    <name type="scientific">marine metagenome</name>
    <dbReference type="NCBI Taxonomy" id="408172"/>
    <lineage>
        <taxon>unclassified sequences</taxon>
        <taxon>metagenomes</taxon>
        <taxon>ecological metagenomes</taxon>
    </lineage>
</organism>
<proteinExistence type="predicted"/>
<dbReference type="Gene3D" id="1.25.40.10">
    <property type="entry name" value="Tetratricopeptide repeat domain"/>
    <property type="match status" value="2"/>
</dbReference>
<dbReference type="SMART" id="SM00028">
    <property type="entry name" value="TPR"/>
    <property type="match status" value="5"/>
</dbReference>
<dbReference type="InterPro" id="IPR019734">
    <property type="entry name" value="TPR_rpt"/>
</dbReference>
<dbReference type="PANTHER" id="PTHR44858:SF1">
    <property type="entry name" value="UDP-N-ACETYLGLUCOSAMINE--PEPTIDE N-ACETYLGLUCOSAMINYLTRANSFERASE SPINDLY-RELATED"/>
    <property type="match status" value="1"/>
</dbReference>
<accession>A0A381SG17</accession>
<sequence>MEEFAMFRSTNNSGPRYVLITLLLTVACATSSFSQSTGILRGKVTGPDGVGVPGVKIVITGQQRPIRTFETETNEDGQYRMMGLRDSPYEVTATTETATAMAVFTIRGGQNLTVDLDLGASAAAATAALSEEDLANEARREELSASFEQGVAASAAGDYVEAIAQFETALSIVDTCYSCSHNLGLAHVALGQVDEAEVAFLNAIELRPDNAASYTGLAGIYNAQRRFDEAAEMSAEAGRLSGGSSGATDPVAVYNQGVIYWNAGNFPQAKHQFEQAVALDPDNADAHYQLAMASLNLGDMTSAVGALERYIEIAPDGQYADQARGMVQQLKP</sequence>
<gene>
    <name evidence="3" type="ORF">METZ01_LOCUS55886</name>
</gene>
<keyword evidence="2" id="KW-0802">TPR repeat</keyword>
<dbReference type="PANTHER" id="PTHR44858">
    <property type="entry name" value="TETRATRICOPEPTIDE REPEAT PROTEIN 6"/>
    <property type="match status" value="1"/>
</dbReference>
<dbReference type="SUPFAM" id="SSF48452">
    <property type="entry name" value="TPR-like"/>
    <property type="match status" value="1"/>
</dbReference>
<evidence type="ECO:0000256" key="1">
    <source>
        <dbReference type="ARBA" id="ARBA00022737"/>
    </source>
</evidence>
<dbReference type="GO" id="GO:0009279">
    <property type="term" value="C:cell outer membrane"/>
    <property type="evidence" value="ECO:0007669"/>
    <property type="project" value="TreeGrafter"/>
</dbReference>
<dbReference type="PROSITE" id="PS50293">
    <property type="entry name" value="TPR_REGION"/>
    <property type="match status" value="1"/>
</dbReference>
<dbReference type="Pfam" id="PF13432">
    <property type="entry name" value="TPR_16"/>
    <property type="match status" value="2"/>
</dbReference>
<dbReference type="GO" id="GO:0046813">
    <property type="term" value="P:receptor-mediated virion attachment to host cell"/>
    <property type="evidence" value="ECO:0007669"/>
    <property type="project" value="TreeGrafter"/>
</dbReference>
<evidence type="ECO:0000256" key="2">
    <source>
        <dbReference type="ARBA" id="ARBA00022803"/>
    </source>
</evidence>
<dbReference type="InterPro" id="IPR011990">
    <property type="entry name" value="TPR-like_helical_dom_sf"/>
</dbReference>
<dbReference type="PROSITE" id="PS50005">
    <property type="entry name" value="TPR"/>
    <property type="match status" value="3"/>
</dbReference>
<dbReference type="InterPro" id="IPR013784">
    <property type="entry name" value="Carb-bd-like_fold"/>
</dbReference>
<dbReference type="SUPFAM" id="SSF49452">
    <property type="entry name" value="Starch-binding domain-like"/>
    <property type="match status" value="1"/>
</dbReference>
<dbReference type="Gene3D" id="2.60.40.1120">
    <property type="entry name" value="Carboxypeptidase-like, regulatory domain"/>
    <property type="match status" value="1"/>
</dbReference>
<evidence type="ECO:0000313" key="3">
    <source>
        <dbReference type="EMBL" id="SVA03032.1"/>
    </source>
</evidence>
<dbReference type="AlphaFoldDB" id="A0A381SG17"/>
<dbReference type="Pfam" id="PF13620">
    <property type="entry name" value="CarboxypepD_reg"/>
    <property type="match status" value="1"/>
</dbReference>